<dbReference type="GeneID" id="55609636"/>
<protein>
    <submittedName>
        <fullName evidence="1">Uncharacterized protein</fullName>
    </submittedName>
</protein>
<proteinExistence type="predicted"/>
<dbReference type="RefSeq" id="YP_009839872.1">
    <property type="nucleotide sequence ID" value="NC_048722.1"/>
</dbReference>
<evidence type="ECO:0000313" key="1">
    <source>
        <dbReference type="EMBL" id="AXH67365.1"/>
    </source>
</evidence>
<name>A0A345MA44_9CAUD</name>
<dbReference type="KEGG" id="vg:55609636"/>
<dbReference type="Proteomes" id="UP000260216">
    <property type="component" value="Segment"/>
</dbReference>
<accession>A0A345MA44</accession>
<reference evidence="1 2" key="1">
    <citation type="submission" date="2018-07" db="EMBL/GenBank/DDBJ databases">
        <authorList>
            <person name="Wofford K.M."/>
            <person name="Typhair T.J."/>
            <person name="Gonzales M.A."/>
            <person name="Castillo J.C."/>
            <person name="Smith B.R."/>
            <person name="Klug H.M."/>
            <person name="Hughes L.E."/>
            <person name="Garlena R.A."/>
            <person name="Russell D.A."/>
            <person name="Pope W.H."/>
            <person name="Jacobs-Sera D."/>
            <person name="Hatfull G.F."/>
        </authorList>
    </citation>
    <scope>NUCLEOTIDE SEQUENCE [LARGE SCALE GENOMIC DNA]</scope>
</reference>
<evidence type="ECO:0000313" key="2">
    <source>
        <dbReference type="Proteomes" id="UP000260216"/>
    </source>
</evidence>
<organism evidence="1 2">
    <name type="scientific">Streptomyces phage Wofford</name>
    <dbReference type="NCBI Taxonomy" id="2283267"/>
    <lineage>
        <taxon>Viruses</taxon>
        <taxon>Duplodnaviria</taxon>
        <taxon>Heunggongvirae</taxon>
        <taxon>Uroviricota</taxon>
        <taxon>Caudoviricetes</taxon>
        <taxon>Stanwilliamsviridae</taxon>
        <taxon>Boydwoodruffvirinae</taxon>
        <taxon>Karimacvirus</taxon>
        <taxon>Karimacvirus wofford</taxon>
        <taxon>Streptomyces virus Wofford</taxon>
    </lineage>
</organism>
<gene>
    <name evidence="1" type="primary">228</name>
    <name evidence="1" type="ORF">SEA_WOFFORD_228</name>
</gene>
<dbReference type="EMBL" id="MH576968">
    <property type="protein sequence ID" value="AXH67365.1"/>
    <property type="molecule type" value="Genomic_DNA"/>
</dbReference>
<keyword evidence="2" id="KW-1185">Reference proteome</keyword>
<sequence length="77" mass="9281">MGWGSGTRYFDYPLDLMLECVPEEKRKEVIEKLYQFIRDGDWDTVNESAYFDLLVEYDIDSYGVYADEYENETEEPW</sequence>